<reference evidence="1 2" key="1">
    <citation type="submission" date="2020-07" db="EMBL/GenBank/DDBJ databases">
        <title>Genomic Encyclopedia of Type Strains, Phase IV (KMG-IV): sequencing the most valuable type-strain genomes for metagenomic binning, comparative biology and taxonomic classification.</title>
        <authorList>
            <person name="Goeker M."/>
        </authorList>
    </citation>
    <scope>NUCLEOTIDE SEQUENCE [LARGE SCALE GENOMIC DNA]</scope>
    <source>
        <strain evidence="1 2">DSM 15730</strain>
    </source>
</reference>
<organism evidence="1 2">
    <name type="scientific">Thermaerobacillus caldiproteolyticus</name>
    <dbReference type="NCBI Taxonomy" id="247480"/>
    <lineage>
        <taxon>Bacteria</taxon>
        <taxon>Bacillati</taxon>
        <taxon>Bacillota</taxon>
        <taxon>Bacilli</taxon>
        <taxon>Bacillales</taxon>
        <taxon>Anoxybacillaceae</taxon>
        <taxon>Thermaerobacillus</taxon>
    </lineage>
</organism>
<accession>A0A7V9Z7F4</accession>
<dbReference type="Proteomes" id="UP000523087">
    <property type="component" value="Unassembled WGS sequence"/>
</dbReference>
<evidence type="ECO:0000313" key="2">
    <source>
        <dbReference type="Proteomes" id="UP000523087"/>
    </source>
</evidence>
<keyword evidence="2" id="KW-1185">Reference proteome</keyword>
<dbReference type="RefSeq" id="WP_181556258.1">
    <property type="nucleotide sequence ID" value="NZ_JACDUT010000006.1"/>
</dbReference>
<name>A0A7V9Z7F4_9BACL</name>
<proteinExistence type="predicted"/>
<dbReference type="EMBL" id="JACDUT010000006">
    <property type="protein sequence ID" value="MBA2875452.1"/>
    <property type="molecule type" value="Genomic_DNA"/>
</dbReference>
<protein>
    <submittedName>
        <fullName evidence="1">Uncharacterized protein</fullName>
    </submittedName>
</protein>
<sequence length="50" mass="5787">MDKGKDLKVIAHETAHQSSTKLIERYKGHSFMLICLTFWRHGLNGITNMK</sequence>
<dbReference type="AlphaFoldDB" id="A0A7V9Z7F4"/>
<comment type="caution">
    <text evidence="1">The sequence shown here is derived from an EMBL/GenBank/DDBJ whole genome shotgun (WGS) entry which is preliminary data.</text>
</comment>
<evidence type="ECO:0000313" key="1">
    <source>
        <dbReference type="EMBL" id="MBA2875452.1"/>
    </source>
</evidence>
<gene>
    <name evidence="1" type="ORF">HNR31_002240</name>
</gene>